<organism evidence="1 2">
    <name type="scientific">Sulfuricurvum kujiense</name>
    <dbReference type="NCBI Taxonomy" id="148813"/>
    <lineage>
        <taxon>Bacteria</taxon>
        <taxon>Pseudomonadati</taxon>
        <taxon>Campylobacterota</taxon>
        <taxon>Epsilonproteobacteria</taxon>
        <taxon>Campylobacterales</taxon>
        <taxon>Sulfurimonadaceae</taxon>
        <taxon>Sulfuricurvum</taxon>
    </lineage>
</organism>
<gene>
    <name evidence="1" type="ORF">CFH83_04825</name>
</gene>
<evidence type="ECO:0008006" key="3">
    <source>
        <dbReference type="Google" id="ProtNLM"/>
    </source>
</evidence>
<reference evidence="1 2" key="1">
    <citation type="journal article" date="2017" name="Front. Microbiol.">
        <title>Comparative Genomic Analysis of the Class Epsilonproteobacteria and Proposed Reclassification to Epsilonbacteraeota (phyl. nov.).</title>
        <authorList>
            <person name="Waite D.W."/>
            <person name="Vanwonterghem I."/>
            <person name="Rinke C."/>
            <person name="Parks D.H."/>
            <person name="Zhang Y."/>
            <person name="Takai K."/>
            <person name="Sievert S.M."/>
            <person name="Simon J."/>
            <person name="Campbell B.J."/>
            <person name="Hanson T.E."/>
            <person name="Woyke T."/>
            <person name="Klotz M.G."/>
            <person name="Hugenholtz P."/>
        </authorList>
    </citation>
    <scope>NUCLEOTIDE SEQUENCE [LARGE SCALE GENOMIC DNA]</scope>
    <source>
        <strain evidence="1">UBA12443</strain>
    </source>
</reference>
<evidence type="ECO:0000313" key="1">
    <source>
        <dbReference type="EMBL" id="DAB38614.1"/>
    </source>
</evidence>
<dbReference type="Proteomes" id="UP000228859">
    <property type="component" value="Unassembled WGS sequence"/>
</dbReference>
<proteinExistence type="predicted"/>
<comment type="caution">
    <text evidence="1">The sequence shown here is derived from an EMBL/GenBank/DDBJ whole genome shotgun (WGS) entry which is preliminary data.</text>
</comment>
<dbReference type="EMBL" id="DLUI01000071">
    <property type="protein sequence ID" value="DAB38614.1"/>
    <property type="molecule type" value="Genomic_DNA"/>
</dbReference>
<protein>
    <recommendedName>
        <fullName evidence="3">Phospholipase D-like domain-containing protein</fullName>
    </recommendedName>
</protein>
<name>A0A2D3WLM2_9BACT</name>
<dbReference type="RefSeq" id="WP_294893295.1">
    <property type="nucleotide sequence ID" value="NZ_DLUI01000071.1"/>
</dbReference>
<accession>A0A2D3WLM2</accession>
<evidence type="ECO:0000313" key="2">
    <source>
        <dbReference type="Proteomes" id="UP000228859"/>
    </source>
</evidence>
<dbReference type="AlphaFoldDB" id="A0A2D3WLM2"/>
<sequence>MIKLLLLLFTFSTVYPQETIYNFPAHHSRFIHLLNRSLKNSSDILIITPTYHHAKVTKEILSSTKRGSNVKLIVQAPQGDPLLLVQYQGIHLFISPASLAESIILIDDALVCTTAEILDDEILSSNHSSIKCSDDKNKIKAIRHSLTPLLKHSKSYLE</sequence>